<dbReference type="PATRIC" id="fig|883161.3.peg.1935"/>
<gene>
    <name evidence="2" type="ORF">HMPREF9306_01947</name>
</gene>
<sequence>MTNAVSSKLLELGIELPEVIKPLGSYVPAKAFGVQIVTSGQLPIFEGKLVEGRLGEDLDVAQGCQAARYAAINALAAAADVAGGVDKIASVDKVLVFVNSAPTFTGQADVANGASDVLGEIFSEAGRHARSAVGVAVLPKNAAVEVELTVTVA</sequence>
<dbReference type="CDD" id="cd02199">
    <property type="entry name" value="YjgF_YER057c_UK114_like_1"/>
    <property type="match status" value="1"/>
</dbReference>
<dbReference type="Proteomes" id="UP000014417">
    <property type="component" value="Unassembled WGS sequence"/>
</dbReference>
<feature type="domain" description="Endoribonuclease L-PSP/chorismate mutase-like" evidence="1">
    <location>
        <begin position="7"/>
        <end position="148"/>
    </location>
</feature>
<dbReference type="SUPFAM" id="SSF55298">
    <property type="entry name" value="YjgF-like"/>
    <property type="match status" value="1"/>
</dbReference>
<dbReference type="HOGENOM" id="CLU_104845_0_1_11"/>
<comment type="caution">
    <text evidence="2">The sequence shown here is derived from an EMBL/GenBank/DDBJ whole genome shotgun (WGS) entry which is preliminary data.</text>
</comment>
<accession>S2VXY6</accession>
<dbReference type="PANTHER" id="PTHR43760">
    <property type="entry name" value="ENDORIBONUCLEASE-RELATED"/>
    <property type="match status" value="1"/>
</dbReference>
<dbReference type="InterPro" id="IPR035959">
    <property type="entry name" value="RutC-like_sf"/>
</dbReference>
<evidence type="ECO:0000313" key="2">
    <source>
        <dbReference type="EMBL" id="EPD32378.1"/>
    </source>
</evidence>
<dbReference type="STRING" id="883161.HMPREF9306_01947"/>
<dbReference type="InterPro" id="IPR013813">
    <property type="entry name" value="Endoribo_LPSP/chorism_mut-like"/>
</dbReference>
<dbReference type="OrthoDB" id="9806229at2"/>
<dbReference type="PANTHER" id="PTHR43760:SF1">
    <property type="entry name" value="ENDORIBONUCLEASE L-PSP_CHORISMATE MUTASE-LIKE DOMAIN-CONTAINING PROTEIN"/>
    <property type="match status" value="1"/>
</dbReference>
<dbReference type="Gene3D" id="3.30.1330.40">
    <property type="entry name" value="RutC-like"/>
    <property type="match status" value="1"/>
</dbReference>
<keyword evidence="3" id="KW-1185">Reference proteome</keyword>
<dbReference type="RefSeq" id="WP_016456753.1">
    <property type="nucleotide sequence ID" value="NZ_KE150269.1"/>
</dbReference>
<evidence type="ECO:0000259" key="1">
    <source>
        <dbReference type="Pfam" id="PF14588"/>
    </source>
</evidence>
<organism evidence="2 3">
    <name type="scientific">Propionimicrobium lymphophilum ACS-093-V-SCH5</name>
    <dbReference type="NCBI Taxonomy" id="883161"/>
    <lineage>
        <taxon>Bacteria</taxon>
        <taxon>Bacillati</taxon>
        <taxon>Actinomycetota</taxon>
        <taxon>Actinomycetes</taxon>
        <taxon>Propionibacteriales</taxon>
        <taxon>Propionibacteriaceae</taxon>
        <taxon>Propionimicrobium</taxon>
    </lineage>
</organism>
<evidence type="ECO:0000313" key="3">
    <source>
        <dbReference type="Proteomes" id="UP000014417"/>
    </source>
</evidence>
<proteinExistence type="predicted"/>
<dbReference type="AlphaFoldDB" id="S2VXY6"/>
<name>S2VXY6_9ACTN</name>
<reference evidence="2 3" key="1">
    <citation type="submission" date="2013-04" db="EMBL/GenBank/DDBJ databases">
        <title>The Genome Sequence of Propionimicrobium lymphophilum ACS-093-V-SCH5.</title>
        <authorList>
            <consortium name="The Broad Institute Genomics Platform"/>
            <person name="Earl A."/>
            <person name="Ward D."/>
            <person name="Feldgarden M."/>
            <person name="Gevers D."/>
            <person name="Saerens B."/>
            <person name="Vaneechoutte M."/>
            <person name="Walker B."/>
            <person name="Young S."/>
            <person name="Zeng Q."/>
            <person name="Gargeya S."/>
            <person name="Fitzgerald M."/>
            <person name="Haas B."/>
            <person name="Abouelleil A."/>
            <person name="Allen A.W."/>
            <person name="Alvarado L."/>
            <person name="Arachchi H.M."/>
            <person name="Berlin A.M."/>
            <person name="Chapman S.B."/>
            <person name="Gainer-Dewar J."/>
            <person name="Goldberg J."/>
            <person name="Griggs A."/>
            <person name="Gujja S."/>
            <person name="Hansen M."/>
            <person name="Howarth C."/>
            <person name="Imamovic A."/>
            <person name="Ireland A."/>
            <person name="Larimer J."/>
            <person name="McCowan C."/>
            <person name="Murphy C."/>
            <person name="Pearson M."/>
            <person name="Poon T.W."/>
            <person name="Priest M."/>
            <person name="Roberts A."/>
            <person name="Saif S."/>
            <person name="Shea T."/>
            <person name="Sisk P."/>
            <person name="Sykes S."/>
            <person name="Wortman J."/>
            <person name="Nusbaum C."/>
            <person name="Birren B."/>
        </authorList>
    </citation>
    <scope>NUCLEOTIDE SEQUENCE [LARGE SCALE GENOMIC DNA]</scope>
    <source>
        <strain evidence="2 3">ACS-093-V-SCH5</strain>
    </source>
</reference>
<protein>
    <recommendedName>
        <fullName evidence="1">Endoribonuclease L-PSP/chorismate mutase-like domain-containing protein</fullName>
    </recommendedName>
</protein>
<dbReference type="Pfam" id="PF14588">
    <property type="entry name" value="YjgF_endoribonc"/>
    <property type="match status" value="1"/>
</dbReference>
<dbReference type="EMBL" id="AGZR01000009">
    <property type="protein sequence ID" value="EPD32378.1"/>
    <property type="molecule type" value="Genomic_DNA"/>
</dbReference>